<comment type="caution">
    <text evidence="2">The sequence shown here is derived from an EMBL/GenBank/DDBJ whole genome shotgun (WGS) entry which is preliminary data.</text>
</comment>
<proteinExistence type="predicted"/>
<dbReference type="AlphaFoldDB" id="A0A934SCM9"/>
<keyword evidence="1" id="KW-0812">Transmembrane</keyword>
<protein>
    <submittedName>
        <fullName evidence="2">PEP-CTERM sorting domain-containing protein</fullName>
    </submittedName>
</protein>
<reference evidence="2" key="1">
    <citation type="submission" date="2021-01" db="EMBL/GenBank/DDBJ databases">
        <title>Paracoccus amoyensis sp. nov., isolated from the surface seawater along the coast of Xiamen Island, China.</title>
        <authorList>
            <person name="Lyu L."/>
        </authorList>
    </citation>
    <scope>NUCLEOTIDE SEQUENCE</scope>
    <source>
        <strain evidence="2">MJ17</strain>
    </source>
</reference>
<evidence type="ECO:0000256" key="1">
    <source>
        <dbReference type="SAM" id="Phobius"/>
    </source>
</evidence>
<keyword evidence="3" id="KW-1185">Reference proteome</keyword>
<organism evidence="2 3">
    <name type="scientific">Paracoccus caeni</name>
    <dbReference type="NCBI Taxonomy" id="657651"/>
    <lineage>
        <taxon>Bacteria</taxon>
        <taxon>Pseudomonadati</taxon>
        <taxon>Pseudomonadota</taxon>
        <taxon>Alphaproteobacteria</taxon>
        <taxon>Rhodobacterales</taxon>
        <taxon>Paracoccaceae</taxon>
        <taxon>Paracoccus</taxon>
    </lineage>
</organism>
<keyword evidence="1" id="KW-0472">Membrane</keyword>
<dbReference type="Proteomes" id="UP000640485">
    <property type="component" value="Unassembled WGS sequence"/>
</dbReference>
<accession>A0A934SCM9</accession>
<sequence length="123" mass="13149">MTRVNGGVFDVKNLWFNIVNPAAPLTLVTDRGEATFSVGAFIDQVLIEQGKGYTLDLTSYAIFKDVSFLKIVDITLGQAGTGHGKGNLRFDNIELAVMPVPGAGILLLAGLGGFAALRRRQRA</sequence>
<keyword evidence="1" id="KW-1133">Transmembrane helix</keyword>
<name>A0A934SCM9_9RHOB</name>
<dbReference type="EMBL" id="JAEPRQ010000001">
    <property type="protein sequence ID" value="MBK4215273.1"/>
    <property type="molecule type" value="Genomic_DNA"/>
</dbReference>
<dbReference type="InterPro" id="IPR013424">
    <property type="entry name" value="Ice-binding_C"/>
</dbReference>
<dbReference type="NCBIfam" id="TIGR02595">
    <property type="entry name" value="PEP_CTERM"/>
    <property type="match status" value="1"/>
</dbReference>
<feature type="transmembrane region" description="Helical" evidence="1">
    <location>
        <begin position="95"/>
        <end position="117"/>
    </location>
</feature>
<dbReference type="RefSeq" id="WP_200684193.1">
    <property type="nucleotide sequence ID" value="NZ_JAEPRQ010000001.1"/>
</dbReference>
<evidence type="ECO:0000313" key="2">
    <source>
        <dbReference type="EMBL" id="MBK4215273.1"/>
    </source>
</evidence>
<evidence type="ECO:0000313" key="3">
    <source>
        <dbReference type="Proteomes" id="UP000640485"/>
    </source>
</evidence>
<gene>
    <name evidence="2" type="ORF">JJJ17_04965</name>
</gene>